<dbReference type="NCBIfam" id="TIGR01716">
    <property type="entry name" value="RGG_Cterm"/>
    <property type="match status" value="1"/>
</dbReference>
<dbReference type="Pfam" id="PF01381">
    <property type="entry name" value="HTH_3"/>
    <property type="match status" value="1"/>
</dbReference>
<dbReference type="Proteomes" id="UP000182015">
    <property type="component" value="Unassembled WGS sequence"/>
</dbReference>
<dbReference type="PROSITE" id="PS50943">
    <property type="entry name" value="HTH_CROC1"/>
    <property type="match status" value="1"/>
</dbReference>
<dbReference type="EMBL" id="LZDD01000001">
    <property type="protein sequence ID" value="OJF72830.1"/>
    <property type="molecule type" value="Genomic_DNA"/>
</dbReference>
<accession>A0A1L8MPZ1</accession>
<protein>
    <recommendedName>
        <fullName evidence="1">HTH cro/C1-type domain-containing protein</fullName>
    </recommendedName>
</protein>
<feature type="domain" description="HTH cro/C1-type" evidence="1">
    <location>
        <begin position="7"/>
        <end position="60"/>
    </location>
</feature>
<dbReference type="SMART" id="SM00530">
    <property type="entry name" value="HTH_XRE"/>
    <property type="match status" value="1"/>
</dbReference>
<reference evidence="3" key="1">
    <citation type="submission" date="2016-06" db="EMBL/GenBank/DDBJ databases">
        <authorList>
            <person name="de Vries S.P.W."/>
            <person name="Hadjirin N.F."/>
            <person name="Lay E.M."/>
            <person name="Zadoks R.N."/>
            <person name="Peacock S.J."/>
            <person name="Parkhill J."/>
            <person name="Grant A.J."/>
            <person name="Mcdougall S."/>
            <person name="Holmes M.A."/>
        </authorList>
    </citation>
    <scope>NUCLEOTIDE SEQUENCE [LARGE SCALE GENOMIC DNA]</scope>
    <source>
        <strain evidence="3">NZ1587</strain>
    </source>
</reference>
<name>A0A1L8MPZ1_9STRE</name>
<sequence length="174" mass="20659">MKFGSSFRKLRKEKGISISTLAGEFISKSQISRFERDESEISFQKLFYLLESISISLEEFLIISNNNEISNFKQFISQLQEAEFSNNIEFLRELYHLESKNYQKSSSKYHFLNMIMIKNSMLKCAEVIRISESEKIFLTEYLFTVETFSYYELIILSRTEYILDLHVQDNLSQK</sequence>
<dbReference type="STRING" id="1856638.A9Q68_04600"/>
<dbReference type="InterPro" id="IPR010982">
    <property type="entry name" value="Lambda_DNA-bd_dom_sf"/>
</dbReference>
<dbReference type="Pfam" id="PF21259">
    <property type="entry name" value="Rgg_C"/>
    <property type="match status" value="1"/>
</dbReference>
<dbReference type="Gene3D" id="1.25.40.10">
    <property type="entry name" value="Tetratricopeptide repeat domain"/>
    <property type="match status" value="1"/>
</dbReference>
<dbReference type="PANTHER" id="PTHR37038">
    <property type="entry name" value="TRANSCRIPTIONAL REGULATOR-RELATED"/>
    <property type="match status" value="1"/>
</dbReference>
<dbReference type="InterPro" id="IPR011990">
    <property type="entry name" value="TPR-like_helical_dom_sf"/>
</dbReference>
<dbReference type="SUPFAM" id="SSF47413">
    <property type="entry name" value="lambda repressor-like DNA-binding domains"/>
    <property type="match status" value="1"/>
</dbReference>
<dbReference type="InterPro" id="IPR010057">
    <property type="entry name" value="Transcription_activator_Rgg_C"/>
</dbReference>
<comment type="caution">
    <text evidence="2">The sequence shown here is derived from an EMBL/GenBank/DDBJ whole genome shotgun (WGS) entry which is preliminary data.</text>
</comment>
<dbReference type="CDD" id="cd00093">
    <property type="entry name" value="HTH_XRE"/>
    <property type="match status" value="1"/>
</dbReference>
<keyword evidence="3" id="KW-1185">Reference proteome</keyword>
<organism evidence="2 3">
    <name type="scientific">Streptococcus bovimastitidis</name>
    <dbReference type="NCBI Taxonomy" id="1856638"/>
    <lineage>
        <taxon>Bacteria</taxon>
        <taxon>Bacillati</taxon>
        <taxon>Bacillota</taxon>
        <taxon>Bacilli</taxon>
        <taxon>Lactobacillales</taxon>
        <taxon>Streptococcaceae</taxon>
        <taxon>Streptococcus</taxon>
    </lineage>
</organism>
<dbReference type="GO" id="GO:0003677">
    <property type="term" value="F:DNA binding"/>
    <property type="evidence" value="ECO:0007669"/>
    <property type="project" value="InterPro"/>
</dbReference>
<evidence type="ECO:0000259" key="1">
    <source>
        <dbReference type="PROSITE" id="PS50943"/>
    </source>
</evidence>
<proteinExistence type="predicted"/>
<evidence type="ECO:0000313" key="3">
    <source>
        <dbReference type="Proteomes" id="UP000182015"/>
    </source>
</evidence>
<dbReference type="PANTHER" id="PTHR37038:SF12">
    <property type="entry name" value="TRANSCRIPTIONAL REGULATOR"/>
    <property type="match status" value="1"/>
</dbReference>
<dbReference type="InterPro" id="IPR053163">
    <property type="entry name" value="HTH-type_regulator_Rgg"/>
</dbReference>
<gene>
    <name evidence="2" type="ORF">A9Q68_04600</name>
</gene>
<evidence type="ECO:0000313" key="2">
    <source>
        <dbReference type="EMBL" id="OJF72830.1"/>
    </source>
</evidence>
<dbReference type="AlphaFoldDB" id="A0A1L8MPZ1"/>
<dbReference type="InterPro" id="IPR001387">
    <property type="entry name" value="Cro/C1-type_HTH"/>
</dbReference>